<evidence type="ECO:0000313" key="2">
    <source>
        <dbReference type="Proteomes" id="UP000239494"/>
    </source>
</evidence>
<accession>A0A2T0SK82</accession>
<organism evidence="1 2">
    <name type="scientific">Umezawaea tangerina</name>
    <dbReference type="NCBI Taxonomy" id="84725"/>
    <lineage>
        <taxon>Bacteria</taxon>
        <taxon>Bacillati</taxon>
        <taxon>Actinomycetota</taxon>
        <taxon>Actinomycetes</taxon>
        <taxon>Pseudonocardiales</taxon>
        <taxon>Pseudonocardiaceae</taxon>
        <taxon>Umezawaea</taxon>
    </lineage>
</organism>
<dbReference type="EMBL" id="PVTF01000019">
    <property type="protein sequence ID" value="PRY33793.1"/>
    <property type="molecule type" value="Genomic_DNA"/>
</dbReference>
<name>A0A2T0SK82_9PSEU</name>
<dbReference type="Proteomes" id="UP000239494">
    <property type="component" value="Unassembled WGS sequence"/>
</dbReference>
<keyword evidence="2" id="KW-1185">Reference proteome</keyword>
<evidence type="ECO:0000313" key="1">
    <source>
        <dbReference type="EMBL" id="PRY33793.1"/>
    </source>
</evidence>
<protein>
    <submittedName>
        <fullName evidence="1">Uncharacterized protein</fullName>
    </submittedName>
</protein>
<comment type="caution">
    <text evidence="1">The sequence shown here is derived from an EMBL/GenBank/DDBJ whole genome shotgun (WGS) entry which is preliminary data.</text>
</comment>
<proteinExistence type="predicted"/>
<sequence length="419" mass="46371">MAAADSLALYLRSLDDQGRLPHDCDGRVLCEWQEDWVLLEGDDAELVSGKHRDPSVSAFTTVNKLADEGGLAHLFERWSVLDETPLCRLVTTGGIAAGDPQDVLAACDYFRQMRLSGVAITVTDDHRNVVDKLRESIARYHSAVKSRWKGTGGSAPVSKDKQCTEVARFLSMLRLDHGKPQRAHIEYAAPSMFAQPVLDRLAMSGRVAVVWEAVVRLFRARMRAKGPIPSAALPAVMAYRVGASVPTANDVERDLAARIVTMSDIDIAIRTALAMPAGYEPVQRVPLTTRLAVKMNTGGCSDNAVERAEHLRMEYQDYWRDRISGDALARVEQRGFERRLLRINDEANDSVSVAGGVLWRRLQQRMDELPSDSLPAGMDADLALGGLCEWANRCKVWFGQRFDVDAVIARLRAEREAAS</sequence>
<dbReference type="AlphaFoldDB" id="A0A2T0SK82"/>
<reference evidence="1 2" key="1">
    <citation type="submission" date="2018-03" db="EMBL/GenBank/DDBJ databases">
        <title>Genomic Encyclopedia of Archaeal and Bacterial Type Strains, Phase II (KMG-II): from individual species to whole genera.</title>
        <authorList>
            <person name="Goeker M."/>
        </authorList>
    </citation>
    <scope>NUCLEOTIDE SEQUENCE [LARGE SCALE GENOMIC DNA]</scope>
    <source>
        <strain evidence="1 2">DSM 44720</strain>
    </source>
</reference>
<gene>
    <name evidence="1" type="ORF">CLV43_119103</name>
</gene>